<gene>
    <name evidence="1" type="ORF">EJ73_00681</name>
</gene>
<protein>
    <submittedName>
        <fullName evidence="1">Uncharacterized protein</fullName>
    </submittedName>
</protein>
<sequence length="42" mass="4788">MLCRRETVCVEMLIPKTKPIIKTLSPYFPPQLAGRKQGESKV</sequence>
<keyword evidence="2" id="KW-1185">Reference proteome</keyword>
<name>A0A318HZB8_9BACT</name>
<proteinExistence type="predicted"/>
<organism evidence="1 2">
    <name type="scientific">Hoylesella shahii DSM 15611 = JCM 12083</name>
    <dbReference type="NCBI Taxonomy" id="1122991"/>
    <lineage>
        <taxon>Bacteria</taxon>
        <taxon>Pseudomonadati</taxon>
        <taxon>Bacteroidota</taxon>
        <taxon>Bacteroidia</taxon>
        <taxon>Bacteroidales</taxon>
        <taxon>Prevotellaceae</taxon>
        <taxon>Hoylesella</taxon>
    </lineage>
</organism>
<dbReference type="EMBL" id="QJJX01000005">
    <property type="protein sequence ID" value="PXX23692.1"/>
    <property type="molecule type" value="Genomic_DNA"/>
</dbReference>
<comment type="caution">
    <text evidence="1">The sequence shown here is derived from an EMBL/GenBank/DDBJ whole genome shotgun (WGS) entry which is preliminary data.</text>
</comment>
<dbReference type="AlphaFoldDB" id="A0A318HZB8"/>
<reference evidence="1 2" key="1">
    <citation type="submission" date="2018-05" db="EMBL/GenBank/DDBJ databases">
        <title>Genomic Encyclopedia of Type Strains, Phase I: the one thousand microbial genomes (KMG-I) project.</title>
        <authorList>
            <person name="Kyrpides N."/>
        </authorList>
    </citation>
    <scope>NUCLEOTIDE SEQUENCE [LARGE SCALE GENOMIC DNA]</scope>
    <source>
        <strain evidence="1 2">DSM 15611</strain>
    </source>
</reference>
<accession>A0A318HZB8</accession>
<dbReference type="Proteomes" id="UP000248314">
    <property type="component" value="Unassembled WGS sequence"/>
</dbReference>
<evidence type="ECO:0000313" key="2">
    <source>
        <dbReference type="Proteomes" id="UP000248314"/>
    </source>
</evidence>
<evidence type="ECO:0000313" key="1">
    <source>
        <dbReference type="EMBL" id="PXX23692.1"/>
    </source>
</evidence>